<evidence type="ECO:0000313" key="1">
    <source>
        <dbReference type="EMBL" id="KOO53332.1"/>
    </source>
</evidence>
<name>A0A0M0LQZ6_9EUKA</name>
<organism evidence="1 2">
    <name type="scientific">Chrysochromulina tobinii</name>
    <dbReference type="NCBI Taxonomy" id="1460289"/>
    <lineage>
        <taxon>Eukaryota</taxon>
        <taxon>Haptista</taxon>
        <taxon>Haptophyta</taxon>
        <taxon>Prymnesiophyceae</taxon>
        <taxon>Prymnesiales</taxon>
        <taxon>Chrysochromulinaceae</taxon>
        <taxon>Chrysochromulina</taxon>
    </lineage>
</organism>
<sequence length="109" mass="12961">MYARSDLQNFPSPRWENALLTCPFRFSSFMMGRWCHSLGRHSVNCELPDLLQHSYSRAHSSSKGRWCHSLGRQSCHLVVHDQREHSFNWRRCLCPGWHSDHLIMHLQSR</sequence>
<reference evidence="2" key="1">
    <citation type="journal article" date="2015" name="PLoS Genet.">
        <title>Genome Sequence and Transcriptome Analyses of Chrysochromulina tobin: Metabolic Tools for Enhanced Algal Fitness in the Prominent Order Prymnesiales (Haptophyceae).</title>
        <authorList>
            <person name="Hovde B.T."/>
            <person name="Deodato C.R."/>
            <person name="Hunsperger H.M."/>
            <person name="Ryken S.A."/>
            <person name="Yost W."/>
            <person name="Jha R.K."/>
            <person name="Patterson J."/>
            <person name="Monnat R.J. Jr."/>
            <person name="Barlow S.B."/>
            <person name="Starkenburg S.R."/>
            <person name="Cattolico R.A."/>
        </authorList>
    </citation>
    <scope>NUCLEOTIDE SEQUENCE</scope>
    <source>
        <strain evidence="2">CCMP291</strain>
    </source>
</reference>
<dbReference type="AlphaFoldDB" id="A0A0M0LQZ6"/>
<gene>
    <name evidence="1" type="ORF">Ctob_016402</name>
</gene>
<accession>A0A0M0LQZ6</accession>
<proteinExistence type="predicted"/>
<protein>
    <submittedName>
        <fullName evidence="1">Uncharacterized protein</fullName>
    </submittedName>
</protein>
<dbReference type="Proteomes" id="UP000037460">
    <property type="component" value="Unassembled WGS sequence"/>
</dbReference>
<evidence type="ECO:0000313" key="2">
    <source>
        <dbReference type="Proteomes" id="UP000037460"/>
    </source>
</evidence>
<dbReference type="EMBL" id="JWZX01000279">
    <property type="protein sequence ID" value="KOO53332.1"/>
    <property type="molecule type" value="Genomic_DNA"/>
</dbReference>
<keyword evidence="2" id="KW-1185">Reference proteome</keyword>
<comment type="caution">
    <text evidence="1">The sequence shown here is derived from an EMBL/GenBank/DDBJ whole genome shotgun (WGS) entry which is preliminary data.</text>
</comment>